<keyword evidence="2" id="KW-1185">Reference proteome</keyword>
<proteinExistence type="predicted"/>
<dbReference type="Proteomes" id="UP000199608">
    <property type="component" value="Unassembled WGS sequence"/>
</dbReference>
<organism evidence="1 2">
    <name type="scientific">Desulfobacula phenolica</name>
    <dbReference type="NCBI Taxonomy" id="90732"/>
    <lineage>
        <taxon>Bacteria</taxon>
        <taxon>Pseudomonadati</taxon>
        <taxon>Thermodesulfobacteriota</taxon>
        <taxon>Desulfobacteria</taxon>
        <taxon>Desulfobacterales</taxon>
        <taxon>Desulfobacteraceae</taxon>
        <taxon>Desulfobacula</taxon>
    </lineage>
</organism>
<accession>A0A1H2JR54</accession>
<evidence type="ECO:0000313" key="2">
    <source>
        <dbReference type="Proteomes" id="UP000199608"/>
    </source>
</evidence>
<sequence length="114" mass="12810">MSSPLTDMREGLCIEATANVPTPGSYQYRISRLPSGKPFQWGMPGEKVWVRSTNLFVIINRHTSLRVNSSEATLYNPGARIIHVIKSNEPAKTLKTFTPSPSELLSRIHFYTDC</sequence>
<evidence type="ECO:0000313" key="1">
    <source>
        <dbReference type="EMBL" id="SDU58783.1"/>
    </source>
</evidence>
<name>A0A1H2JR54_9BACT</name>
<protein>
    <submittedName>
        <fullName evidence="1">Uncharacterized protein</fullName>
    </submittedName>
</protein>
<gene>
    <name evidence="1" type="ORF">SAMN04487931_11458</name>
</gene>
<dbReference type="EMBL" id="FNLL01000014">
    <property type="protein sequence ID" value="SDU58783.1"/>
    <property type="molecule type" value="Genomic_DNA"/>
</dbReference>
<dbReference type="AlphaFoldDB" id="A0A1H2JR54"/>
<reference evidence="2" key="1">
    <citation type="submission" date="2016-10" db="EMBL/GenBank/DDBJ databases">
        <authorList>
            <person name="Varghese N."/>
            <person name="Submissions S."/>
        </authorList>
    </citation>
    <scope>NUCLEOTIDE SEQUENCE [LARGE SCALE GENOMIC DNA]</scope>
    <source>
        <strain evidence="2">DSM 3384</strain>
    </source>
</reference>